<reference evidence="3 4" key="1">
    <citation type="journal article" date="2024" name="BMC Genomics">
        <title>De novo assembly and annotation of Popillia japonica's genome with initial clues to its potential as an invasive pest.</title>
        <authorList>
            <person name="Cucini C."/>
            <person name="Boschi S."/>
            <person name="Funari R."/>
            <person name="Cardaioli E."/>
            <person name="Iannotti N."/>
            <person name="Marturano G."/>
            <person name="Paoli F."/>
            <person name="Bruttini M."/>
            <person name="Carapelli A."/>
            <person name="Frati F."/>
            <person name="Nardi F."/>
        </authorList>
    </citation>
    <scope>NUCLEOTIDE SEQUENCE [LARGE SCALE GENOMIC DNA]</scope>
    <source>
        <strain evidence="3">DMR45628</strain>
    </source>
</reference>
<evidence type="ECO:0000313" key="4">
    <source>
        <dbReference type="Proteomes" id="UP001458880"/>
    </source>
</evidence>
<feature type="region of interest" description="Disordered" evidence="1">
    <location>
        <begin position="363"/>
        <end position="383"/>
    </location>
</feature>
<evidence type="ECO:0000313" key="3">
    <source>
        <dbReference type="EMBL" id="KAK9751412.1"/>
    </source>
</evidence>
<evidence type="ECO:0000256" key="1">
    <source>
        <dbReference type="SAM" id="MobiDB-lite"/>
    </source>
</evidence>
<feature type="region of interest" description="Disordered" evidence="1">
    <location>
        <begin position="1"/>
        <end position="86"/>
    </location>
</feature>
<dbReference type="InterPro" id="IPR029526">
    <property type="entry name" value="PGBD"/>
</dbReference>
<evidence type="ECO:0000259" key="2">
    <source>
        <dbReference type="Pfam" id="PF13843"/>
    </source>
</evidence>
<organism evidence="3 4">
    <name type="scientific">Popillia japonica</name>
    <name type="common">Japanese beetle</name>
    <dbReference type="NCBI Taxonomy" id="7064"/>
    <lineage>
        <taxon>Eukaryota</taxon>
        <taxon>Metazoa</taxon>
        <taxon>Ecdysozoa</taxon>
        <taxon>Arthropoda</taxon>
        <taxon>Hexapoda</taxon>
        <taxon>Insecta</taxon>
        <taxon>Pterygota</taxon>
        <taxon>Neoptera</taxon>
        <taxon>Endopterygota</taxon>
        <taxon>Coleoptera</taxon>
        <taxon>Polyphaga</taxon>
        <taxon>Scarabaeiformia</taxon>
        <taxon>Scarabaeidae</taxon>
        <taxon>Rutelinae</taxon>
        <taxon>Popillia</taxon>
    </lineage>
</organism>
<feature type="domain" description="PiggyBac transposable element-derived protein" evidence="2">
    <location>
        <begin position="240"/>
        <end position="545"/>
    </location>
</feature>
<accession>A0AAW1MYI8</accession>
<feature type="domain" description="PiggyBac transposable element-derived protein" evidence="2">
    <location>
        <begin position="126"/>
        <end position="230"/>
    </location>
</feature>
<dbReference type="PANTHER" id="PTHR46599:SF3">
    <property type="entry name" value="PIGGYBAC TRANSPOSABLE ELEMENT-DERIVED PROTEIN 4"/>
    <property type="match status" value="1"/>
</dbReference>
<dbReference type="PANTHER" id="PTHR46599">
    <property type="entry name" value="PIGGYBAC TRANSPOSABLE ELEMENT-DERIVED PROTEIN 4"/>
    <property type="match status" value="1"/>
</dbReference>
<sequence>MLVAEAAATNLEGCTTGLDTEDIKNRDPEEAFEDFSSDDSLPDKNYVPSSSEQDYNESSEDDLLNSSDTEDVGDTDDASNSEANRKNASSLFDNSVWHNVEKYQLPFNVCNELFTAILDENIKKEPLEIYRLFLTDELVEFIVVETNRFAKQCILSSSRKSRLKSWTDTNKEEILHFFSVVMVMGLNQLPTINSYWSKDSIFKNEFIANTMTRDRFLLLFRCIHFCNNEDPLLDVTDPNTMTRDRFLLLFRCIHFCNNEDPLLDVTDRLYKIRKPIEMLNKNFQTVLKPGKILVIDESIIPFRGWLKFRQYIPNKSHNNGIKIYKLCTVNGYTYNTIIYTGRNDKTPEQSHSETIVHQLLKSVESKEGHSGRNDKTPEQSHSETIVHQLLKSVESKEGHYLYGDKFYSSLPLAKSLFEQKIVYCGALRSNRKEIPISFTNKIKRGEVYGQQNDCVKIIKWVDKRSVLMLTTDPLHTTDLVPTGKRSRKGDLISIPSCVQDYNKAKKGVDFSDQMSSYHTILRRGLKWYRKVMFELFFGTCTVNAWIIYNHISNTKVSITEFRISLAKQLAKVSTKTSEPTRKRSIHTFIKPTGSGRKKRKMCQGCYQNLRLTSNSREANKKVSKVTSYCSSCPGMPGMCLTCFNKIHQA</sequence>
<protein>
    <submittedName>
        <fullName evidence="3">Transposase IS4</fullName>
    </submittedName>
</protein>
<dbReference type="EMBL" id="JASPKY010000028">
    <property type="protein sequence ID" value="KAK9751412.1"/>
    <property type="molecule type" value="Genomic_DNA"/>
</dbReference>
<keyword evidence="4" id="KW-1185">Reference proteome</keyword>
<proteinExistence type="predicted"/>
<name>A0AAW1MYI8_POPJA</name>
<feature type="compositionally biased region" description="Acidic residues" evidence="1">
    <location>
        <begin position="54"/>
        <end position="79"/>
    </location>
</feature>
<gene>
    <name evidence="3" type="ORF">QE152_g5009</name>
</gene>
<dbReference type="Proteomes" id="UP001458880">
    <property type="component" value="Unassembled WGS sequence"/>
</dbReference>
<comment type="caution">
    <text evidence="3">The sequence shown here is derived from an EMBL/GenBank/DDBJ whole genome shotgun (WGS) entry which is preliminary data.</text>
</comment>
<dbReference type="Pfam" id="PF13843">
    <property type="entry name" value="DDE_Tnp_1_7"/>
    <property type="match status" value="2"/>
</dbReference>
<feature type="compositionally biased region" description="Basic and acidic residues" evidence="1">
    <location>
        <begin position="363"/>
        <end position="381"/>
    </location>
</feature>
<dbReference type="AlphaFoldDB" id="A0AAW1MYI8"/>